<keyword evidence="9" id="KW-1185">Reference proteome</keyword>
<dbReference type="GO" id="GO:0004748">
    <property type="term" value="F:ribonucleoside-diphosphate reductase activity, thioredoxin disulfide as acceptor"/>
    <property type="evidence" value="ECO:0007669"/>
    <property type="project" value="UniProtKB-EC"/>
</dbReference>
<accession>A0A9Q3ZBY6</accession>
<evidence type="ECO:0000313" key="9">
    <source>
        <dbReference type="Proteomes" id="UP001108029"/>
    </source>
</evidence>
<comment type="caution">
    <text evidence="8">The sequence shown here is derived from an EMBL/GenBank/DDBJ whole genome shotgun (WGS) entry which is preliminary data.</text>
</comment>
<dbReference type="InterPro" id="IPR024434">
    <property type="entry name" value="TSCPD_dom"/>
</dbReference>
<dbReference type="EMBL" id="JAJSBI010000026">
    <property type="protein sequence ID" value="MCD9879102.1"/>
    <property type="molecule type" value="Genomic_DNA"/>
</dbReference>
<protein>
    <recommendedName>
        <fullName evidence="2">ribonucleoside-diphosphate reductase</fullName>
        <ecNumber evidence="2">1.17.4.1</ecNumber>
    </recommendedName>
</protein>
<dbReference type="Proteomes" id="UP001108029">
    <property type="component" value="Unassembled WGS sequence"/>
</dbReference>
<feature type="domain" description="TSCPD" evidence="7">
    <location>
        <begin position="28"/>
        <end position="131"/>
    </location>
</feature>
<dbReference type="EC" id="1.17.4.1" evidence="2"/>
<organism evidence="8 9">
    <name type="scientific">Streptomyces guryensis</name>
    <dbReference type="NCBI Taxonomy" id="2886947"/>
    <lineage>
        <taxon>Bacteria</taxon>
        <taxon>Bacillati</taxon>
        <taxon>Actinomycetota</taxon>
        <taxon>Actinomycetes</taxon>
        <taxon>Kitasatosporales</taxon>
        <taxon>Streptomycetaceae</taxon>
        <taxon>Streptomyces</taxon>
    </lineage>
</organism>
<evidence type="ECO:0000256" key="1">
    <source>
        <dbReference type="ARBA" id="ARBA00007405"/>
    </source>
</evidence>
<proteinExistence type="inferred from homology"/>
<dbReference type="RefSeq" id="WP_232653307.1">
    <property type="nucleotide sequence ID" value="NZ_JAJSBI010000026.1"/>
</dbReference>
<dbReference type="Pfam" id="PF12637">
    <property type="entry name" value="TSCPD"/>
    <property type="match status" value="1"/>
</dbReference>
<dbReference type="GO" id="GO:0071897">
    <property type="term" value="P:DNA biosynthetic process"/>
    <property type="evidence" value="ECO:0007669"/>
    <property type="project" value="UniProtKB-KW"/>
</dbReference>
<evidence type="ECO:0000256" key="3">
    <source>
        <dbReference type="ARBA" id="ARBA00022634"/>
    </source>
</evidence>
<dbReference type="GO" id="GO:0000166">
    <property type="term" value="F:nucleotide binding"/>
    <property type="evidence" value="ECO:0007669"/>
    <property type="project" value="UniProtKB-KW"/>
</dbReference>
<sequence>MTERFGDGTTRTADETRAAARPAVPRPARRMRSTTRSFSVGEGKGYLTVAHTPDGRVAEVMVRMAKQGSTLAGMMDAFSSTVTRGLQHGVPLDILVADYVGTRFEPSGLTNDPDIRQAGSVMDYVGRRLALDHLPYEIRAGLGVLTAEERAAKQTLDGVGEAVWTDLVGLSMSAPVVGRPRRG</sequence>
<comment type="similarity">
    <text evidence="1">Belongs to the ribonucleoside diphosphate reductase class-2 family.</text>
</comment>
<name>A0A9Q3ZBY6_9ACTN</name>
<gene>
    <name evidence="8" type="ORF">LJ657_36945</name>
</gene>
<evidence type="ECO:0000256" key="6">
    <source>
        <dbReference type="SAM" id="MobiDB-lite"/>
    </source>
</evidence>
<evidence type="ECO:0000313" key="8">
    <source>
        <dbReference type="EMBL" id="MCD9879102.1"/>
    </source>
</evidence>
<keyword evidence="4" id="KW-0547">Nucleotide-binding</keyword>
<evidence type="ECO:0000256" key="2">
    <source>
        <dbReference type="ARBA" id="ARBA00012274"/>
    </source>
</evidence>
<evidence type="ECO:0000259" key="7">
    <source>
        <dbReference type="Pfam" id="PF12637"/>
    </source>
</evidence>
<reference evidence="8" key="1">
    <citation type="submission" date="2021-12" db="EMBL/GenBank/DDBJ databases">
        <authorList>
            <person name="Lee J.-H."/>
            <person name="Kim S.-B."/>
        </authorList>
    </citation>
    <scope>NUCLEOTIDE SEQUENCE</scope>
    <source>
        <strain evidence="8">NR30</strain>
    </source>
</reference>
<feature type="region of interest" description="Disordered" evidence="6">
    <location>
        <begin position="1"/>
        <end position="37"/>
    </location>
</feature>
<evidence type="ECO:0000256" key="4">
    <source>
        <dbReference type="ARBA" id="ARBA00022741"/>
    </source>
</evidence>
<comment type="catalytic activity">
    <reaction evidence="5">
        <text>a 2'-deoxyribonucleoside 5'-diphosphate + [thioredoxin]-disulfide + H2O = a ribonucleoside 5'-diphosphate + [thioredoxin]-dithiol</text>
        <dbReference type="Rhea" id="RHEA:23252"/>
        <dbReference type="Rhea" id="RHEA-COMP:10698"/>
        <dbReference type="Rhea" id="RHEA-COMP:10700"/>
        <dbReference type="ChEBI" id="CHEBI:15377"/>
        <dbReference type="ChEBI" id="CHEBI:29950"/>
        <dbReference type="ChEBI" id="CHEBI:50058"/>
        <dbReference type="ChEBI" id="CHEBI:57930"/>
        <dbReference type="ChEBI" id="CHEBI:73316"/>
        <dbReference type="EC" id="1.17.4.1"/>
    </reaction>
</comment>
<keyword evidence="3" id="KW-0237">DNA synthesis</keyword>
<feature type="compositionally biased region" description="Basic and acidic residues" evidence="6">
    <location>
        <begin position="1"/>
        <end position="18"/>
    </location>
</feature>
<dbReference type="AlphaFoldDB" id="A0A9Q3ZBY6"/>
<evidence type="ECO:0000256" key="5">
    <source>
        <dbReference type="ARBA" id="ARBA00047754"/>
    </source>
</evidence>